<dbReference type="OrthoDB" id="5857104at2759"/>
<comment type="subcellular location">
    <subcellularLocation>
        <location evidence="1">Nucleus</location>
    </subcellularLocation>
</comment>
<evidence type="ECO:0000259" key="5">
    <source>
        <dbReference type="PROSITE" id="PS51194"/>
    </source>
</evidence>
<evidence type="ECO:0000313" key="6">
    <source>
        <dbReference type="EMBL" id="OEU11510.1"/>
    </source>
</evidence>
<evidence type="ECO:0000256" key="3">
    <source>
        <dbReference type="ARBA" id="ARBA00023242"/>
    </source>
</evidence>
<dbReference type="InterPro" id="IPR049730">
    <property type="entry name" value="SNF2/RAD54-like_C"/>
</dbReference>
<dbReference type="InterPro" id="IPR014001">
    <property type="entry name" value="Helicase_ATP-bd"/>
</dbReference>
<dbReference type="InterPro" id="IPR038718">
    <property type="entry name" value="SNF2-like_sf"/>
</dbReference>
<dbReference type="GO" id="GO:0005524">
    <property type="term" value="F:ATP binding"/>
    <property type="evidence" value="ECO:0007669"/>
    <property type="project" value="InterPro"/>
</dbReference>
<dbReference type="Gene3D" id="3.40.50.300">
    <property type="entry name" value="P-loop containing nucleotide triphosphate hydrolases"/>
    <property type="match status" value="1"/>
</dbReference>
<organism evidence="6 7">
    <name type="scientific">Fragilariopsis cylindrus CCMP1102</name>
    <dbReference type="NCBI Taxonomy" id="635003"/>
    <lineage>
        <taxon>Eukaryota</taxon>
        <taxon>Sar</taxon>
        <taxon>Stramenopiles</taxon>
        <taxon>Ochrophyta</taxon>
        <taxon>Bacillariophyta</taxon>
        <taxon>Bacillariophyceae</taxon>
        <taxon>Bacillariophycidae</taxon>
        <taxon>Bacillariales</taxon>
        <taxon>Bacillariaceae</taxon>
        <taxon>Fragilariopsis</taxon>
    </lineage>
</organism>
<evidence type="ECO:0000313" key="7">
    <source>
        <dbReference type="Proteomes" id="UP000095751"/>
    </source>
</evidence>
<dbReference type="PANTHER" id="PTHR45623">
    <property type="entry name" value="CHROMODOMAIN-HELICASE-DNA-BINDING PROTEIN 3-RELATED-RELATED"/>
    <property type="match status" value="1"/>
</dbReference>
<evidence type="ECO:0000256" key="1">
    <source>
        <dbReference type="ARBA" id="ARBA00004123"/>
    </source>
</evidence>
<dbReference type="GO" id="GO:0003682">
    <property type="term" value="F:chromatin binding"/>
    <property type="evidence" value="ECO:0007669"/>
    <property type="project" value="TreeGrafter"/>
</dbReference>
<dbReference type="InterPro" id="IPR027417">
    <property type="entry name" value="P-loop_NTPase"/>
</dbReference>
<feature type="domain" description="Helicase ATP-binding" evidence="4">
    <location>
        <begin position="15"/>
        <end position="200"/>
    </location>
</feature>
<dbReference type="EMBL" id="KV784367">
    <property type="protein sequence ID" value="OEU11510.1"/>
    <property type="molecule type" value="Genomic_DNA"/>
</dbReference>
<feature type="non-terminal residue" evidence="6">
    <location>
        <position position="492"/>
    </location>
</feature>
<dbReference type="Pfam" id="PF00271">
    <property type="entry name" value="Helicase_C"/>
    <property type="match status" value="1"/>
</dbReference>
<keyword evidence="2" id="KW-0378">Hydrolase</keyword>
<dbReference type="SUPFAM" id="SSF52540">
    <property type="entry name" value="P-loop containing nucleoside triphosphate hydrolases"/>
    <property type="match status" value="2"/>
</dbReference>
<dbReference type="PANTHER" id="PTHR45623:SF11">
    <property type="entry name" value="KISMET, ISOFORM C"/>
    <property type="match status" value="1"/>
</dbReference>
<dbReference type="InParanoid" id="A0A1E7EZR5"/>
<reference evidence="6 7" key="1">
    <citation type="submission" date="2016-09" db="EMBL/GenBank/DDBJ databases">
        <title>Extensive genetic diversity and differential bi-allelic expression allows diatom success in the polar Southern Ocean.</title>
        <authorList>
            <consortium name="DOE Joint Genome Institute"/>
            <person name="Mock T."/>
            <person name="Otillar R.P."/>
            <person name="Strauss J."/>
            <person name="Dupont C."/>
            <person name="Frickenhaus S."/>
            <person name="Maumus F."/>
            <person name="Mcmullan M."/>
            <person name="Sanges R."/>
            <person name="Schmutz J."/>
            <person name="Toseland A."/>
            <person name="Valas R."/>
            <person name="Veluchamy A."/>
            <person name="Ward B.J."/>
            <person name="Allen A."/>
            <person name="Barry K."/>
            <person name="Falciatore A."/>
            <person name="Ferrante M."/>
            <person name="Fortunato A.E."/>
            <person name="Gloeckner G."/>
            <person name="Gruber A."/>
            <person name="Hipkin R."/>
            <person name="Janech M."/>
            <person name="Kroth P."/>
            <person name="Leese F."/>
            <person name="Lindquist E."/>
            <person name="Lyon B.R."/>
            <person name="Martin J."/>
            <person name="Mayer C."/>
            <person name="Parker M."/>
            <person name="Quesneville H."/>
            <person name="Raymond J."/>
            <person name="Uhlig C."/>
            <person name="Valentin K.U."/>
            <person name="Worden A.Z."/>
            <person name="Armbrust E.V."/>
            <person name="Bowler C."/>
            <person name="Green B."/>
            <person name="Moulton V."/>
            <person name="Van Oosterhout C."/>
            <person name="Grigoriev I."/>
        </authorList>
    </citation>
    <scope>NUCLEOTIDE SEQUENCE [LARGE SCALE GENOMIC DNA]</scope>
    <source>
        <strain evidence="6 7">CCMP1102</strain>
    </source>
</reference>
<dbReference type="GO" id="GO:0016887">
    <property type="term" value="F:ATP hydrolysis activity"/>
    <property type="evidence" value="ECO:0007669"/>
    <property type="project" value="TreeGrafter"/>
</dbReference>
<dbReference type="SMART" id="SM00490">
    <property type="entry name" value="HELICc"/>
    <property type="match status" value="1"/>
</dbReference>
<dbReference type="GO" id="GO:0042393">
    <property type="term" value="F:histone binding"/>
    <property type="evidence" value="ECO:0007669"/>
    <property type="project" value="TreeGrafter"/>
</dbReference>
<sequence>GFRLRSYRSRVNWLLFNWWNQRSCILADEMGLGKTIQSVGFIKLLQDLPTTGLRGPFLIVAPLSLIGQWQSESKTWAPDLNVVLYHGSADARDFVIKNDFFFSDQFMSKTTATKLRKQHVTKFHILITTYEVVMKDIDVFTKIKWKALIVDEAHRLKNSNSKLFEELLTVPRDYCLLLTGTPLANATEELWALLHFANKSVFNSKDDFLEKFGQLENSVQVQELHSILKPYLLRRVKEDVEKSMPPKTETILEVSLTPGQKKYYKAIYERNTSFLFKGSKPSNSPSLMNVMMELRKCCNHPFLIRGVEDKILAEAALQVNSSELDYVKIFEEQLVKASGKMVLIDKLLPKLFANGHKVLIFSQMVRVLDLLEEYLKLKRYKYERLDGSTSSSSRTAAVSRFMRKSYQRFVMLLSTRAGGLGLNLTAADIVIIYDSDWNPQNDLQAIARSHRIGQTKAVSVYRLLTAKTYEMHMFHSASMKLGLEQAVLSQNR</sequence>
<dbReference type="InterPro" id="IPR001650">
    <property type="entry name" value="Helicase_C-like"/>
</dbReference>
<dbReference type="PROSITE" id="PS51194">
    <property type="entry name" value="HELICASE_CTER"/>
    <property type="match status" value="1"/>
</dbReference>
<dbReference type="Pfam" id="PF00176">
    <property type="entry name" value="SNF2-rel_dom"/>
    <property type="match status" value="1"/>
</dbReference>
<dbReference type="GO" id="GO:0140658">
    <property type="term" value="F:ATP-dependent chromatin remodeler activity"/>
    <property type="evidence" value="ECO:0007669"/>
    <property type="project" value="TreeGrafter"/>
</dbReference>
<evidence type="ECO:0000256" key="2">
    <source>
        <dbReference type="ARBA" id="ARBA00022801"/>
    </source>
</evidence>
<proteinExistence type="predicted"/>
<keyword evidence="3" id="KW-0539">Nucleus</keyword>
<protein>
    <submittedName>
        <fullName evidence="6">SNF2_N-domain-containing protein</fullName>
    </submittedName>
</protein>
<keyword evidence="7" id="KW-1185">Reference proteome</keyword>
<feature type="domain" description="Helicase C-terminal" evidence="5">
    <location>
        <begin position="343"/>
        <end position="492"/>
    </location>
</feature>
<gene>
    <name evidence="6" type="ORF">FRACYDRAFT_138192</name>
</gene>
<accession>A0A1E7EZR5</accession>
<dbReference type="CDD" id="cd18793">
    <property type="entry name" value="SF2_C_SNF"/>
    <property type="match status" value="1"/>
</dbReference>
<dbReference type="GO" id="GO:0003677">
    <property type="term" value="F:DNA binding"/>
    <property type="evidence" value="ECO:0007669"/>
    <property type="project" value="TreeGrafter"/>
</dbReference>
<dbReference type="Gene3D" id="3.40.50.10810">
    <property type="entry name" value="Tandem AAA-ATPase domain"/>
    <property type="match status" value="1"/>
</dbReference>
<dbReference type="InterPro" id="IPR000330">
    <property type="entry name" value="SNF2_N"/>
</dbReference>
<dbReference type="AlphaFoldDB" id="A0A1E7EZR5"/>
<dbReference type="PROSITE" id="PS51192">
    <property type="entry name" value="HELICASE_ATP_BIND_1"/>
    <property type="match status" value="1"/>
</dbReference>
<dbReference type="GO" id="GO:0000785">
    <property type="term" value="C:chromatin"/>
    <property type="evidence" value="ECO:0007669"/>
    <property type="project" value="TreeGrafter"/>
</dbReference>
<evidence type="ECO:0000259" key="4">
    <source>
        <dbReference type="PROSITE" id="PS51192"/>
    </source>
</evidence>
<dbReference type="GO" id="GO:0005634">
    <property type="term" value="C:nucleus"/>
    <property type="evidence" value="ECO:0007669"/>
    <property type="project" value="UniProtKB-SubCell"/>
</dbReference>
<feature type="non-terminal residue" evidence="6">
    <location>
        <position position="1"/>
    </location>
</feature>
<dbReference type="Proteomes" id="UP000095751">
    <property type="component" value="Unassembled WGS sequence"/>
</dbReference>
<dbReference type="KEGG" id="fcy:FRACYDRAFT_138192"/>
<dbReference type="SMART" id="SM00487">
    <property type="entry name" value="DEXDc"/>
    <property type="match status" value="1"/>
</dbReference>
<name>A0A1E7EZR5_9STRA</name>